<proteinExistence type="predicted"/>
<dbReference type="RefSeq" id="WP_379867606.1">
    <property type="nucleotide sequence ID" value="NZ_JBHTBW010000083.1"/>
</dbReference>
<reference evidence="3" key="1">
    <citation type="journal article" date="2019" name="Int. J. Syst. Evol. Microbiol.">
        <title>The Global Catalogue of Microorganisms (GCM) 10K type strain sequencing project: providing services to taxonomists for standard genome sequencing and annotation.</title>
        <authorList>
            <consortium name="The Broad Institute Genomics Platform"/>
            <consortium name="The Broad Institute Genome Sequencing Center for Infectious Disease"/>
            <person name="Wu L."/>
            <person name="Ma J."/>
        </authorList>
    </citation>
    <scope>NUCLEOTIDE SEQUENCE [LARGE SCALE GENOMIC DNA]</scope>
    <source>
        <strain evidence="3">CGMCC 1.12942</strain>
    </source>
</reference>
<accession>A0ABW2RQI2</accession>
<keyword evidence="3" id="KW-1185">Reference proteome</keyword>
<feature type="coiled-coil region" evidence="1">
    <location>
        <begin position="12"/>
        <end position="57"/>
    </location>
</feature>
<protein>
    <submittedName>
        <fullName evidence="2">Uncharacterized protein</fullName>
    </submittedName>
</protein>
<comment type="caution">
    <text evidence="2">The sequence shown here is derived from an EMBL/GenBank/DDBJ whole genome shotgun (WGS) entry which is preliminary data.</text>
</comment>
<gene>
    <name evidence="2" type="ORF">ACFQNG_19615</name>
</gene>
<evidence type="ECO:0000256" key="1">
    <source>
        <dbReference type="SAM" id="Coils"/>
    </source>
</evidence>
<keyword evidence="1" id="KW-0175">Coiled coil</keyword>
<organism evidence="2 3">
    <name type="scientific">Laceyella putida</name>
    <dbReference type="NCBI Taxonomy" id="110101"/>
    <lineage>
        <taxon>Bacteria</taxon>
        <taxon>Bacillati</taxon>
        <taxon>Bacillota</taxon>
        <taxon>Bacilli</taxon>
        <taxon>Bacillales</taxon>
        <taxon>Thermoactinomycetaceae</taxon>
        <taxon>Laceyella</taxon>
    </lineage>
</organism>
<dbReference type="Proteomes" id="UP001596500">
    <property type="component" value="Unassembled WGS sequence"/>
</dbReference>
<evidence type="ECO:0000313" key="3">
    <source>
        <dbReference type="Proteomes" id="UP001596500"/>
    </source>
</evidence>
<name>A0ABW2RQI2_9BACL</name>
<sequence>MDDLKAFLASEFAKINNEFSAINQRLDRIESEQQSFRQEVAERFDQLETELEDVKRVVSMSAQDIVDSQVEYVEKLDIQEKKMDLLAAQQNHLARRVSKLEKANEQ</sequence>
<evidence type="ECO:0000313" key="2">
    <source>
        <dbReference type="EMBL" id="MFC7443277.1"/>
    </source>
</evidence>
<dbReference type="EMBL" id="JBHTBW010000083">
    <property type="protein sequence ID" value="MFC7443277.1"/>
    <property type="molecule type" value="Genomic_DNA"/>
</dbReference>
<dbReference type="Gene3D" id="1.20.5.300">
    <property type="match status" value="1"/>
</dbReference>